<accession>A0A4S3PNC5</accession>
<comment type="caution">
    <text evidence="2">The sequence shown here is derived from an EMBL/GenBank/DDBJ whole genome shotgun (WGS) entry which is preliminary data.</text>
</comment>
<evidence type="ECO:0000313" key="3">
    <source>
        <dbReference type="Proteomes" id="UP000306477"/>
    </source>
</evidence>
<keyword evidence="1" id="KW-0472">Membrane</keyword>
<dbReference type="RefSeq" id="WP_136380861.1">
    <property type="nucleotide sequence ID" value="NZ_SLUB01000040.1"/>
</dbReference>
<gene>
    <name evidence="2" type="ORF">E1I69_17520</name>
</gene>
<evidence type="ECO:0000313" key="2">
    <source>
        <dbReference type="EMBL" id="THE10744.1"/>
    </source>
</evidence>
<organism evidence="2 3">
    <name type="scientific">Bacillus timonensis</name>
    <dbReference type="NCBI Taxonomy" id="1033734"/>
    <lineage>
        <taxon>Bacteria</taxon>
        <taxon>Bacillati</taxon>
        <taxon>Bacillota</taxon>
        <taxon>Bacilli</taxon>
        <taxon>Bacillales</taxon>
        <taxon>Bacillaceae</taxon>
        <taxon>Bacillus</taxon>
    </lineage>
</organism>
<keyword evidence="1" id="KW-1133">Transmembrane helix</keyword>
<reference evidence="2 3" key="1">
    <citation type="journal article" date="2019" name="Indoor Air">
        <title>Impacts of indoor surface finishes on bacterial viability.</title>
        <authorList>
            <person name="Hu J."/>
            <person name="Maamar S.B."/>
            <person name="Glawe A.J."/>
            <person name="Gottel N."/>
            <person name="Gilbert J.A."/>
            <person name="Hartmann E.M."/>
        </authorList>
    </citation>
    <scope>NUCLEOTIDE SEQUENCE [LARGE SCALE GENOMIC DNA]</scope>
    <source>
        <strain evidence="2 3">AF060A6</strain>
    </source>
</reference>
<sequence length="312" mass="36357">MKEKLFWAGIFVIILSYIGNYIYFHTKQLDAPIFLEHFYELTMNEEDETTLPFYYLTNKSDQSDVNFVRIDGVEAYAESNADFMWETQAPQFEQEYTHHYLKSVYVSLPPEFEGDGPLSFSEMEVHFSDGKTVQANIGKVILHKSMENPNVLETRIGSSSNQHREEKSMVALQPIAIEKIEIPFASDLSDDILMKVDLDQDRLNELEKLMTGANPPTWFDEERDKEWSDLPGVLLNEDLLPLNLKQNEWIRFMMQFNPERDSYFQFSIKLFGTTESGEKFVRELPINDQPDLDQEAINRIIKAKESGETNEF</sequence>
<evidence type="ECO:0000256" key="1">
    <source>
        <dbReference type="SAM" id="Phobius"/>
    </source>
</evidence>
<name>A0A4S3PNC5_9BACI</name>
<dbReference type="OrthoDB" id="1905191at2"/>
<feature type="transmembrane region" description="Helical" evidence="1">
    <location>
        <begin position="6"/>
        <end position="24"/>
    </location>
</feature>
<proteinExistence type="predicted"/>
<dbReference type="Proteomes" id="UP000306477">
    <property type="component" value="Unassembled WGS sequence"/>
</dbReference>
<keyword evidence="1" id="KW-0812">Transmembrane</keyword>
<dbReference type="AlphaFoldDB" id="A0A4S3PNC5"/>
<dbReference type="EMBL" id="SLUB01000040">
    <property type="protein sequence ID" value="THE10744.1"/>
    <property type="molecule type" value="Genomic_DNA"/>
</dbReference>
<keyword evidence="3" id="KW-1185">Reference proteome</keyword>
<protein>
    <submittedName>
        <fullName evidence="2">Uncharacterized protein</fullName>
    </submittedName>
</protein>